<feature type="transmembrane region" description="Helical" evidence="9">
    <location>
        <begin position="99"/>
        <end position="120"/>
    </location>
</feature>
<comment type="caution">
    <text evidence="11">The sequence shown here is derived from an EMBL/GenBank/DDBJ whole genome shotgun (WGS) entry which is preliminary data.</text>
</comment>
<evidence type="ECO:0000313" key="11">
    <source>
        <dbReference type="EMBL" id="MCY0093096.1"/>
    </source>
</evidence>
<comment type="subcellular location">
    <subcellularLocation>
        <location evidence="1 9">Cell membrane</location>
        <topology evidence="1 9">Multi-pass membrane protein</topology>
    </subcellularLocation>
</comment>
<dbReference type="Pfam" id="PF00795">
    <property type="entry name" value="CN_hydrolase"/>
    <property type="match status" value="1"/>
</dbReference>
<dbReference type="InterPro" id="IPR036526">
    <property type="entry name" value="C-N_Hydrolase_sf"/>
</dbReference>
<evidence type="ECO:0000256" key="6">
    <source>
        <dbReference type="ARBA" id="ARBA00022989"/>
    </source>
</evidence>
<evidence type="ECO:0000313" key="12">
    <source>
        <dbReference type="Proteomes" id="UP001081283"/>
    </source>
</evidence>
<gene>
    <name evidence="9 11" type="primary">lnt</name>
    <name evidence="11" type="ORF">OEG82_03465</name>
</gene>
<dbReference type="SUPFAM" id="SSF56317">
    <property type="entry name" value="Carbon-nitrogen hydrolase"/>
    <property type="match status" value="1"/>
</dbReference>
<dbReference type="Proteomes" id="UP001081283">
    <property type="component" value="Unassembled WGS sequence"/>
</dbReference>
<feature type="transmembrane region" description="Helical" evidence="9">
    <location>
        <begin position="178"/>
        <end position="198"/>
    </location>
</feature>
<accession>A0ABT3YB38</accession>
<keyword evidence="7 9" id="KW-0472">Membrane</keyword>
<keyword evidence="6 9" id="KW-1133">Transmembrane helix</keyword>
<proteinExistence type="inferred from homology"/>
<keyword evidence="12" id="KW-1185">Reference proteome</keyword>
<name>A0ABT3YB38_9HYPH</name>
<comment type="function">
    <text evidence="9">Catalyzes the phospholipid dependent N-acylation of the N-terminal cysteine of apolipoprotein, the last step in lipoprotein maturation.</text>
</comment>
<sequence>MERIAEAIMLSWGGKRILAAFGTGALSVLALPPFNFFAVLFVSFPVLVWLLDGASGPAEAGFLGRLRPAFATGWWFGFGYFVAGIWWLGNALLVEGEGFAWALPLAVLGLPAGLALFYGVTTALARLLWSDGVGRIAALSAAFGLGEWARGYLFTGFPWNAIGYAAMPAPLMMQSSELVGIFGMSALTVFVFSAPALVGTRRGAAAGIAVALALFSAHVGYGWYALARVDAAEPQPARAVIRIVQPAIDQSAKWDMSERERIFARLLELSAVPPREDQPRPTHIVWPETALPFLLTENPGALSRIAGMLQVGQTLITGAVRFEDGVAGAPSRYYNTIYVIDDEGQIIGSADKAHLVPFGEYLPFETLMRRFGLEPVAETFGGFSAADRRGLLDLPGGLGAIPLICYEAIFPDMATVPDGRGSLLLNVTNDAWYGNTPGPYQHLRQAQLRAVETRLPLVRAANSGISAVVDAGGRVVASLGLGEAGVFDVELPPSAGDFSYIRNRQFNFGLIIAIMLGTAVWSRRRKRQGFD</sequence>
<dbReference type="PANTHER" id="PTHR38686:SF1">
    <property type="entry name" value="APOLIPOPROTEIN N-ACYLTRANSFERASE"/>
    <property type="match status" value="1"/>
</dbReference>
<evidence type="ECO:0000256" key="4">
    <source>
        <dbReference type="ARBA" id="ARBA00022679"/>
    </source>
</evidence>
<dbReference type="InterPro" id="IPR004563">
    <property type="entry name" value="Apolipo_AcylTrfase"/>
</dbReference>
<protein>
    <recommendedName>
        <fullName evidence="9">Apolipoprotein N-acyltransferase</fullName>
        <shortName evidence="9">ALP N-acyltransferase</shortName>
        <ecNumber evidence="9">2.3.1.269</ecNumber>
    </recommendedName>
</protein>
<dbReference type="EC" id="2.3.1.269" evidence="9"/>
<evidence type="ECO:0000256" key="3">
    <source>
        <dbReference type="ARBA" id="ARBA00022475"/>
    </source>
</evidence>
<dbReference type="InterPro" id="IPR003010">
    <property type="entry name" value="C-N_Hydrolase"/>
</dbReference>
<comment type="catalytic activity">
    <reaction evidence="9">
        <text>N-terminal S-1,2-diacyl-sn-glyceryl-L-cysteinyl-[lipoprotein] + a glycerophospholipid = N-acyl-S-1,2-diacyl-sn-glyceryl-L-cysteinyl-[lipoprotein] + a 2-acyl-sn-glycero-3-phospholipid + H(+)</text>
        <dbReference type="Rhea" id="RHEA:48228"/>
        <dbReference type="Rhea" id="RHEA-COMP:14681"/>
        <dbReference type="Rhea" id="RHEA-COMP:14684"/>
        <dbReference type="ChEBI" id="CHEBI:15378"/>
        <dbReference type="ChEBI" id="CHEBI:136912"/>
        <dbReference type="ChEBI" id="CHEBI:140656"/>
        <dbReference type="ChEBI" id="CHEBI:140657"/>
        <dbReference type="ChEBI" id="CHEBI:140660"/>
        <dbReference type="EC" id="2.3.1.269"/>
    </reaction>
</comment>
<keyword evidence="3 9" id="KW-1003">Cell membrane</keyword>
<dbReference type="RefSeq" id="WP_267611082.1">
    <property type="nucleotide sequence ID" value="NZ_JAOVZQ010000001.1"/>
</dbReference>
<comment type="caution">
    <text evidence="9">Lacks conserved residue(s) required for the propagation of feature annotation.</text>
</comment>
<keyword evidence="8 9" id="KW-0012">Acyltransferase</keyword>
<comment type="similarity">
    <text evidence="2 9">Belongs to the CN hydrolase family. Apolipoprotein N-acyltransferase subfamily.</text>
</comment>
<reference evidence="11" key="1">
    <citation type="submission" date="2022-10" db="EMBL/GenBank/DDBJ databases">
        <title>Hoeflea sp. J2-29, isolated from marine algae.</title>
        <authorList>
            <person name="Kristyanto S."/>
            <person name="Kim J.M."/>
            <person name="Jeon C.O."/>
        </authorList>
    </citation>
    <scope>NUCLEOTIDE SEQUENCE</scope>
    <source>
        <strain evidence="11">J2-29</strain>
    </source>
</reference>
<dbReference type="CDD" id="cd07571">
    <property type="entry name" value="ALP_N-acyl_transferase"/>
    <property type="match status" value="1"/>
</dbReference>
<evidence type="ECO:0000256" key="8">
    <source>
        <dbReference type="ARBA" id="ARBA00023315"/>
    </source>
</evidence>
<evidence type="ECO:0000256" key="5">
    <source>
        <dbReference type="ARBA" id="ARBA00022692"/>
    </source>
</evidence>
<evidence type="ECO:0000256" key="2">
    <source>
        <dbReference type="ARBA" id="ARBA00010065"/>
    </source>
</evidence>
<evidence type="ECO:0000256" key="1">
    <source>
        <dbReference type="ARBA" id="ARBA00004651"/>
    </source>
</evidence>
<organism evidence="11 12">
    <name type="scientific">Hoeflea ulvae</name>
    <dbReference type="NCBI Taxonomy" id="2983764"/>
    <lineage>
        <taxon>Bacteria</taxon>
        <taxon>Pseudomonadati</taxon>
        <taxon>Pseudomonadota</taxon>
        <taxon>Alphaproteobacteria</taxon>
        <taxon>Hyphomicrobiales</taxon>
        <taxon>Rhizobiaceae</taxon>
        <taxon>Hoeflea</taxon>
    </lineage>
</organism>
<feature type="transmembrane region" description="Helical" evidence="9">
    <location>
        <begin position="506"/>
        <end position="522"/>
    </location>
</feature>
<keyword evidence="4 9" id="KW-0808">Transferase</keyword>
<dbReference type="PANTHER" id="PTHR38686">
    <property type="entry name" value="APOLIPOPROTEIN N-ACYLTRANSFERASE"/>
    <property type="match status" value="1"/>
</dbReference>
<evidence type="ECO:0000256" key="7">
    <source>
        <dbReference type="ARBA" id="ARBA00023136"/>
    </source>
</evidence>
<dbReference type="EMBL" id="JAOVZQ010000001">
    <property type="protein sequence ID" value="MCY0093096.1"/>
    <property type="molecule type" value="Genomic_DNA"/>
</dbReference>
<dbReference type="InterPro" id="IPR045378">
    <property type="entry name" value="LNT_N"/>
</dbReference>
<feature type="transmembrane region" description="Helical" evidence="9">
    <location>
        <begin position="66"/>
        <end position="87"/>
    </location>
</feature>
<dbReference type="Pfam" id="PF20154">
    <property type="entry name" value="LNT_N"/>
    <property type="match status" value="1"/>
</dbReference>
<evidence type="ECO:0000256" key="9">
    <source>
        <dbReference type="HAMAP-Rule" id="MF_01148"/>
    </source>
</evidence>
<feature type="transmembrane region" description="Helical" evidence="9">
    <location>
        <begin position="205"/>
        <end position="226"/>
    </location>
</feature>
<dbReference type="Gene3D" id="3.60.110.10">
    <property type="entry name" value="Carbon-nitrogen hydrolase"/>
    <property type="match status" value="1"/>
</dbReference>
<feature type="domain" description="CN hydrolase" evidence="10">
    <location>
        <begin position="244"/>
        <end position="493"/>
    </location>
</feature>
<keyword evidence="5 9" id="KW-0812">Transmembrane</keyword>
<comment type="pathway">
    <text evidence="9">Protein modification; lipoprotein biosynthesis (N-acyl transfer).</text>
</comment>
<dbReference type="NCBIfam" id="TIGR00546">
    <property type="entry name" value="lnt"/>
    <property type="match status" value="1"/>
</dbReference>
<dbReference type="PROSITE" id="PS50263">
    <property type="entry name" value="CN_HYDROLASE"/>
    <property type="match status" value="1"/>
</dbReference>
<evidence type="ECO:0000259" key="10">
    <source>
        <dbReference type="PROSITE" id="PS50263"/>
    </source>
</evidence>
<dbReference type="HAMAP" id="MF_01148">
    <property type="entry name" value="Lnt"/>
    <property type="match status" value="1"/>
</dbReference>